<accession>A0ABX6DCW3</accession>
<reference evidence="3 4" key="1">
    <citation type="submission" date="2019-11" db="EMBL/GenBank/DDBJ databases">
        <title>Whole Genome Sequencing and Comparative Genomic Analyses of Lysinibacillus pakistanensis LZH-9, a Halotolerant Strain with Excellent COD Removal Capability.</title>
        <authorList>
            <person name="Zhou H."/>
        </authorList>
    </citation>
    <scope>NUCLEOTIDE SEQUENCE [LARGE SCALE GENOMIC DNA]</scope>
    <source>
        <strain evidence="3 4">LZH-9</strain>
    </source>
</reference>
<feature type="chain" id="PRO_5045383404" evidence="1">
    <location>
        <begin position="28"/>
        <end position="244"/>
    </location>
</feature>
<name>A0ABX6DCW3_9BACI</name>
<feature type="signal peptide" evidence="1">
    <location>
        <begin position="1"/>
        <end position="27"/>
    </location>
</feature>
<evidence type="ECO:0000256" key="1">
    <source>
        <dbReference type="SAM" id="SignalP"/>
    </source>
</evidence>
<organism evidence="3 4">
    <name type="scientific">Lysinibacillus pakistanensis</name>
    <dbReference type="NCBI Taxonomy" id="759811"/>
    <lineage>
        <taxon>Bacteria</taxon>
        <taxon>Bacillati</taxon>
        <taxon>Bacillota</taxon>
        <taxon>Bacilli</taxon>
        <taxon>Bacillales</taxon>
        <taxon>Bacillaceae</taxon>
        <taxon>Lysinibacillus</taxon>
    </lineage>
</organism>
<evidence type="ECO:0000259" key="2">
    <source>
        <dbReference type="Pfam" id="PF14478"/>
    </source>
</evidence>
<evidence type="ECO:0000313" key="4">
    <source>
        <dbReference type="Proteomes" id="UP000373269"/>
    </source>
</evidence>
<keyword evidence="1" id="KW-0732">Signal</keyword>
<evidence type="ECO:0000313" key="3">
    <source>
        <dbReference type="EMBL" id="QGG52427.1"/>
    </source>
</evidence>
<gene>
    <name evidence="3" type="ORF">GDS87_16465</name>
</gene>
<proteinExistence type="predicted"/>
<dbReference type="Pfam" id="PF14478">
    <property type="entry name" value="DUF4430"/>
    <property type="match status" value="1"/>
</dbReference>
<dbReference type="RefSeq" id="WP_369593324.1">
    <property type="nucleotide sequence ID" value="NZ_CP045835.1"/>
</dbReference>
<feature type="domain" description="Transcobalamin-like C-terminal" evidence="2">
    <location>
        <begin position="71"/>
        <end position="146"/>
    </location>
</feature>
<dbReference type="Proteomes" id="UP000373269">
    <property type="component" value="Chromosome"/>
</dbReference>
<dbReference type="InterPro" id="IPR027954">
    <property type="entry name" value="Transcobalamin-like_C"/>
</dbReference>
<dbReference type="Gene3D" id="2.170.130.30">
    <property type="match status" value="1"/>
</dbReference>
<protein>
    <submittedName>
        <fullName evidence="3">DUF4430 domain-containing protein</fullName>
    </submittedName>
</protein>
<sequence length="244" mass="25838">MVRFKKWWHLALVLLLAFSLVTPSASAAVLQTVSQEAQSADFDVQLSVKGLCGTGSCHEILEGTTVNIQEGTTALELVEQVLDAEGIPYVVVSTQYGPYLQSIDGLAAGSLNGWDGWVYTVNGYSPNFGLAEYQLQADDVVHIYYTTWAKLETASVIAVNDNNPSVTVNLTGDLFTTPNGSNLANWTINTGTTALTAQSITINANQQAVITFAGQAQAGTITITASANALFGSSASEPLEVKVQ</sequence>
<keyword evidence="4" id="KW-1185">Reference proteome</keyword>
<dbReference type="EMBL" id="CP045835">
    <property type="protein sequence ID" value="QGG52427.1"/>
    <property type="molecule type" value="Genomic_DNA"/>
</dbReference>